<proteinExistence type="predicted"/>
<dbReference type="Pfam" id="PF00069">
    <property type="entry name" value="Pkinase"/>
    <property type="match status" value="1"/>
</dbReference>
<dbReference type="GO" id="GO:0005524">
    <property type="term" value="F:ATP binding"/>
    <property type="evidence" value="ECO:0007669"/>
    <property type="project" value="UniProtKB-KW"/>
</dbReference>
<dbReference type="SUPFAM" id="SSF56112">
    <property type="entry name" value="Protein kinase-like (PK-like)"/>
    <property type="match status" value="1"/>
</dbReference>
<feature type="region of interest" description="Disordered" evidence="11">
    <location>
        <begin position="1"/>
        <end position="23"/>
    </location>
</feature>
<evidence type="ECO:0000256" key="11">
    <source>
        <dbReference type="SAM" id="MobiDB-lite"/>
    </source>
</evidence>
<keyword evidence="9" id="KW-0832">Ubl conjugation</keyword>
<feature type="compositionally biased region" description="Basic and acidic residues" evidence="11">
    <location>
        <begin position="1"/>
        <end position="13"/>
    </location>
</feature>
<keyword evidence="2" id="KW-0217">Developmental protein</keyword>
<evidence type="ECO:0000256" key="5">
    <source>
        <dbReference type="ARBA" id="ARBA00022741"/>
    </source>
</evidence>
<dbReference type="GO" id="GO:0000287">
    <property type="term" value="F:magnesium ion binding"/>
    <property type="evidence" value="ECO:0007669"/>
    <property type="project" value="UniProtKB-ARBA"/>
</dbReference>
<evidence type="ECO:0000256" key="4">
    <source>
        <dbReference type="ARBA" id="ARBA00022723"/>
    </source>
</evidence>
<keyword evidence="4" id="KW-0479">Metal-binding</keyword>
<dbReference type="PROSITE" id="PS00108">
    <property type="entry name" value="PROTEIN_KINASE_ST"/>
    <property type="match status" value="1"/>
</dbReference>
<evidence type="ECO:0000313" key="13">
    <source>
        <dbReference type="EMBL" id="CAH0713251.1"/>
    </source>
</evidence>
<protein>
    <recommendedName>
        <fullName evidence="12">Protein kinase domain-containing protein</fullName>
    </recommendedName>
</protein>
<dbReference type="GO" id="GO:0030154">
    <property type="term" value="P:cell differentiation"/>
    <property type="evidence" value="ECO:0007669"/>
    <property type="project" value="UniProtKB-KW"/>
</dbReference>
<dbReference type="GO" id="GO:0007283">
    <property type="term" value="P:spermatogenesis"/>
    <property type="evidence" value="ECO:0007669"/>
    <property type="project" value="UniProtKB-KW"/>
</dbReference>
<accession>A0A8J9Y4F1</accession>
<evidence type="ECO:0000256" key="10">
    <source>
        <dbReference type="ARBA" id="ARBA00022871"/>
    </source>
</evidence>
<evidence type="ECO:0000256" key="3">
    <source>
        <dbReference type="ARBA" id="ARBA00022553"/>
    </source>
</evidence>
<dbReference type="GO" id="GO:0005737">
    <property type="term" value="C:cytoplasm"/>
    <property type="evidence" value="ECO:0007669"/>
    <property type="project" value="TreeGrafter"/>
</dbReference>
<evidence type="ECO:0000256" key="6">
    <source>
        <dbReference type="ARBA" id="ARBA00022782"/>
    </source>
</evidence>
<dbReference type="EMBL" id="OV170221">
    <property type="protein sequence ID" value="CAH0713251.1"/>
    <property type="molecule type" value="Genomic_DNA"/>
</dbReference>
<comment type="cofactor">
    <cofactor evidence="1">
        <name>Mg(2+)</name>
        <dbReference type="ChEBI" id="CHEBI:18420"/>
    </cofactor>
</comment>
<keyword evidence="10" id="KW-0744">Spermatogenesis</keyword>
<feature type="non-terminal residue" evidence="13">
    <location>
        <position position="280"/>
    </location>
</feature>
<keyword evidence="6" id="KW-0221">Differentiation</keyword>
<dbReference type="PANTHER" id="PTHR24346:SF102">
    <property type="entry name" value="TESTIS-SPECIFIC SERINE_THREONINE-PROTEIN KINASE 1"/>
    <property type="match status" value="1"/>
</dbReference>
<dbReference type="AlphaFoldDB" id="A0A8J9Y4F1"/>
<evidence type="ECO:0000256" key="1">
    <source>
        <dbReference type="ARBA" id="ARBA00001946"/>
    </source>
</evidence>
<dbReference type="Proteomes" id="UP000838878">
    <property type="component" value="Chromosome 1"/>
</dbReference>
<dbReference type="Gene3D" id="1.10.510.10">
    <property type="entry name" value="Transferase(Phosphotransferase) domain 1"/>
    <property type="match status" value="1"/>
</dbReference>
<reference evidence="13" key="1">
    <citation type="submission" date="2021-12" db="EMBL/GenBank/DDBJ databases">
        <authorList>
            <person name="Martin H S."/>
        </authorList>
    </citation>
    <scope>NUCLEOTIDE SEQUENCE</scope>
</reference>
<gene>
    <name evidence="13" type="ORF">BINO364_LOCUS431</name>
</gene>
<dbReference type="InterPro" id="IPR008271">
    <property type="entry name" value="Ser/Thr_kinase_AS"/>
</dbReference>
<dbReference type="InterPro" id="IPR011009">
    <property type="entry name" value="Kinase-like_dom_sf"/>
</dbReference>
<dbReference type="GO" id="GO:0000226">
    <property type="term" value="P:microtubule cytoskeleton organization"/>
    <property type="evidence" value="ECO:0007669"/>
    <property type="project" value="TreeGrafter"/>
</dbReference>
<name>A0A8J9Y4F1_9NEOP</name>
<dbReference type="SMART" id="SM00220">
    <property type="entry name" value="S_TKc"/>
    <property type="match status" value="1"/>
</dbReference>
<dbReference type="OrthoDB" id="504170at2759"/>
<keyword evidence="14" id="KW-1185">Reference proteome</keyword>
<evidence type="ECO:0000256" key="2">
    <source>
        <dbReference type="ARBA" id="ARBA00022473"/>
    </source>
</evidence>
<evidence type="ECO:0000259" key="12">
    <source>
        <dbReference type="PROSITE" id="PS50011"/>
    </source>
</evidence>
<dbReference type="GO" id="GO:0050321">
    <property type="term" value="F:tau-protein kinase activity"/>
    <property type="evidence" value="ECO:0007669"/>
    <property type="project" value="TreeGrafter"/>
</dbReference>
<dbReference type="GO" id="GO:0035556">
    <property type="term" value="P:intracellular signal transduction"/>
    <property type="evidence" value="ECO:0007669"/>
    <property type="project" value="TreeGrafter"/>
</dbReference>
<feature type="domain" description="Protein kinase" evidence="12">
    <location>
        <begin position="1"/>
        <end position="237"/>
    </location>
</feature>
<evidence type="ECO:0000256" key="9">
    <source>
        <dbReference type="ARBA" id="ARBA00022843"/>
    </source>
</evidence>
<sequence length="280" mass="31681">MPGPDIRADENVHAEMSTEPTAAVHSGVEAKTERKLTVLETHGYILGRTIGSGSYATVKVENGSLLDIIRKDQHIDESRGRRWFRQLVEAVEYCHERGVVHRDIKCENLLMDHGLNIKLSDFGFARGHMKPKNGVYALSETFCGSYAYASPEILKGVPYRPQDSDIWSMGVVLYAIVYGRLPFDDTNYTQLLKQVQNKVSFPREPKVSIECRKLIMKILAPLKLRSKIPQILADPWLNLNQTTKDEEQNANPDNAHASKEEIKSVNMGTVTFDRKLEEVK</sequence>
<dbReference type="PROSITE" id="PS50011">
    <property type="entry name" value="PROTEIN_KINASE_DOM"/>
    <property type="match status" value="1"/>
</dbReference>
<evidence type="ECO:0000313" key="14">
    <source>
        <dbReference type="Proteomes" id="UP000838878"/>
    </source>
</evidence>
<dbReference type="PANTHER" id="PTHR24346">
    <property type="entry name" value="MAP/MICROTUBULE AFFINITY-REGULATING KINASE"/>
    <property type="match status" value="1"/>
</dbReference>
<evidence type="ECO:0000256" key="7">
    <source>
        <dbReference type="ARBA" id="ARBA00022840"/>
    </source>
</evidence>
<keyword evidence="5" id="KW-0547">Nucleotide-binding</keyword>
<dbReference type="FunFam" id="1.10.510.10:FF:000571">
    <property type="entry name" value="Maternal embryonic leucine zipper kinase"/>
    <property type="match status" value="1"/>
</dbReference>
<evidence type="ECO:0000256" key="8">
    <source>
        <dbReference type="ARBA" id="ARBA00022842"/>
    </source>
</evidence>
<keyword evidence="3" id="KW-0597">Phosphoprotein</keyword>
<organism evidence="13 14">
    <name type="scientific">Brenthis ino</name>
    <name type="common">lesser marbled fritillary</name>
    <dbReference type="NCBI Taxonomy" id="405034"/>
    <lineage>
        <taxon>Eukaryota</taxon>
        <taxon>Metazoa</taxon>
        <taxon>Ecdysozoa</taxon>
        <taxon>Arthropoda</taxon>
        <taxon>Hexapoda</taxon>
        <taxon>Insecta</taxon>
        <taxon>Pterygota</taxon>
        <taxon>Neoptera</taxon>
        <taxon>Endopterygota</taxon>
        <taxon>Lepidoptera</taxon>
        <taxon>Glossata</taxon>
        <taxon>Ditrysia</taxon>
        <taxon>Papilionoidea</taxon>
        <taxon>Nymphalidae</taxon>
        <taxon>Heliconiinae</taxon>
        <taxon>Argynnini</taxon>
        <taxon>Brenthis</taxon>
    </lineage>
</organism>
<dbReference type="InterPro" id="IPR000719">
    <property type="entry name" value="Prot_kinase_dom"/>
</dbReference>
<keyword evidence="8" id="KW-0460">Magnesium</keyword>
<keyword evidence="7" id="KW-0067">ATP-binding</keyword>